<proteinExistence type="predicted"/>
<dbReference type="SUPFAM" id="SSF52540">
    <property type="entry name" value="P-loop containing nucleoside triphosphate hydrolases"/>
    <property type="match status" value="1"/>
</dbReference>
<evidence type="ECO:0000313" key="2">
    <source>
        <dbReference type="Proteomes" id="UP001183176"/>
    </source>
</evidence>
<dbReference type="Gene3D" id="3.40.50.300">
    <property type="entry name" value="P-loop containing nucleotide triphosphate hydrolases"/>
    <property type="match status" value="1"/>
</dbReference>
<dbReference type="InterPro" id="IPR027417">
    <property type="entry name" value="P-loop_NTPase"/>
</dbReference>
<keyword evidence="2" id="KW-1185">Reference proteome</keyword>
<accession>A0ABU2JFH9</accession>
<dbReference type="Proteomes" id="UP001183176">
    <property type="component" value="Unassembled WGS sequence"/>
</dbReference>
<dbReference type="Pfam" id="PF13671">
    <property type="entry name" value="AAA_33"/>
    <property type="match status" value="1"/>
</dbReference>
<protein>
    <recommendedName>
        <fullName evidence="3">UDP-N-acetylglucosamine kinase</fullName>
    </recommendedName>
</protein>
<dbReference type="RefSeq" id="WP_311424634.1">
    <property type="nucleotide sequence ID" value="NZ_JAVREH010000040.1"/>
</dbReference>
<comment type="caution">
    <text evidence="1">The sequence shown here is derived from an EMBL/GenBank/DDBJ whole genome shotgun (WGS) entry which is preliminary data.</text>
</comment>
<sequence length="153" mass="16391">MRQAQPTQQANDANGPKAAAALPLVLGIMLFSHRTGRALLEFMPPAEAEQQLKLGPRLIVVTGQAGSGKTTLAHRLAAAVGCPAICRDEIKEGMVHAHGPGFQSAIGDPLTRRTYPLFFAVLRLLLDGGVTVVEEAAFQHHLWERGLSPLVSR</sequence>
<evidence type="ECO:0008006" key="3">
    <source>
        <dbReference type="Google" id="ProtNLM"/>
    </source>
</evidence>
<gene>
    <name evidence="1" type="ORF">RM423_19065</name>
</gene>
<reference evidence="2" key="1">
    <citation type="submission" date="2023-07" db="EMBL/GenBank/DDBJ databases">
        <title>30 novel species of actinomycetes from the DSMZ collection.</title>
        <authorList>
            <person name="Nouioui I."/>
        </authorList>
    </citation>
    <scope>NUCLEOTIDE SEQUENCE [LARGE SCALE GENOMIC DNA]</scope>
    <source>
        <strain evidence="2">DSM 44399</strain>
    </source>
</reference>
<name>A0ABU2JFH9_9ACTN</name>
<dbReference type="EMBL" id="JAVREH010000040">
    <property type="protein sequence ID" value="MDT0263488.1"/>
    <property type="molecule type" value="Genomic_DNA"/>
</dbReference>
<organism evidence="1 2">
    <name type="scientific">Jatrophihabitans lederbergiae</name>
    <dbReference type="NCBI Taxonomy" id="3075547"/>
    <lineage>
        <taxon>Bacteria</taxon>
        <taxon>Bacillati</taxon>
        <taxon>Actinomycetota</taxon>
        <taxon>Actinomycetes</taxon>
        <taxon>Jatrophihabitantales</taxon>
        <taxon>Jatrophihabitantaceae</taxon>
        <taxon>Jatrophihabitans</taxon>
    </lineage>
</organism>
<evidence type="ECO:0000313" key="1">
    <source>
        <dbReference type="EMBL" id="MDT0263488.1"/>
    </source>
</evidence>